<dbReference type="EMBL" id="AP017928">
    <property type="protein sequence ID" value="BBA34919.1"/>
    <property type="molecule type" value="Genomic_DNA"/>
</dbReference>
<sequence length="208" mass="23360">MLTKLGGPMLDKILSLRNSPIHTRYFISRIRGLLDAGLDAATPDPVRTQHTLFPTAGIDVALPKVGRDMIGEVIPHRGEMLLLDYIAWVDDDFRRGLAVKKIREDEFWVAGHFPGHPIMPGALMLEASAQLALYLSNRRLAEPAVGLFVRIENARFRSTAEPGDELLILCENVEQARNIFYYDVQGLIKDRIVFESRIVGLLSKAKKK</sequence>
<dbReference type="Gene3D" id="3.10.129.10">
    <property type="entry name" value="Hotdog Thioesterase"/>
    <property type="match status" value="1"/>
</dbReference>
<dbReference type="CDD" id="cd01288">
    <property type="entry name" value="FabZ"/>
    <property type="match status" value="1"/>
</dbReference>
<keyword evidence="3" id="KW-1185">Reference proteome</keyword>
<evidence type="ECO:0000313" key="2">
    <source>
        <dbReference type="EMBL" id="BBA34919.1"/>
    </source>
</evidence>
<dbReference type="PANTHER" id="PTHR30272:SF1">
    <property type="entry name" value="3-HYDROXYACYL-[ACYL-CARRIER-PROTEIN] DEHYDRATASE"/>
    <property type="match status" value="1"/>
</dbReference>
<evidence type="ECO:0008006" key="4">
    <source>
        <dbReference type="Google" id="ProtNLM"/>
    </source>
</evidence>
<dbReference type="InterPro" id="IPR013114">
    <property type="entry name" value="FabA_FabZ"/>
</dbReference>
<dbReference type="Proteomes" id="UP000266313">
    <property type="component" value="Chromosome"/>
</dbReference>
<dbReference type="KEGG" id="mmai:sS8_2976"/>
<dbReference type="InterPro" id="IPR029069">
    <property type="entry name" value="HotDog_dom_sf"/>
</dbReference>
<dbReference type="SUPFAM" id="SSF54637">
    <property type="entry name" value="Thioesterase/thiol ester dehydrase-isomerase"/>
    <property type="match status" value="1"/>
</dbReference>
<dbReference type="GO" id="GO:0016829">
    <property type="term" value="F:lyase activity"/>
    <property type="evidence" value="ECO:0007669"/>
    <property type="project" value="UniProtKB-KW"/>
</dbReference>
<keyword evidence="1" id="KW-0456">Lyase</keyword>
<gene>
    <name evidence="2" type="ORF">sS8_2976</name>
</gene>
<accession>A0A250KYQ3</accession>
<dbReference type="PANTHER" id="PTHR30272">
    <property type="entry name" value="3-HYDROXYACYL-[ACYL-CARRIER-PROTEIN] DEHYDRATASE"/>
    <property type="match status" value="1"/>
</dbReference>
<evidence type="ECO:0000313" key="3">
    <source>
        <dbReference type="Proteomes" id="UP000266313"/>
    </source>
</evidence>
<dbReference type="Pfam" id="PF07977">
    <property type="entry name" value="FabA"/>
    <property type="match status" value="1"/>
</dbReference>
<dbReference type="OrthoDB" id="9772788at2"/>
<evidence type="ECO:0000256" key="1">
    <source>
        <dbReference type="ARBA" id="ARBA00023239"/>
    </source>
</evidence>
<organism evidence="2 3">
    <name type="scientific">Methylocaldum marinum</name>
    <dbReference type="NCBI Taxonomy" id="1432792"/>
    <lineage>
        <taxon>Bacteria</taxon>
        <taxon>Pseudomonadati</taxon>
        <taxon>Pseudomonadota</taxon>
        <taxon>Gammaproteobacteria</taxon>
        <taxon>Methylococcales</taxon>
        <taxon>Methylococcaceae</taxon>
        <taxon>Methylocaldum</taxon>
    </lineage>
</organism>
<reference evidence="2 3" key="1">
    <citation type="submission" date="2016-12" db="EMBL/GenBank/DDBJ databases">
        <title>Genome sequencing of Methylocaldum marinum.</title>
        <authorList>
            <person name="Takeuchi M."/>
            <person name="Kamagata Y."/>
            <person name="Hiraoka S."/>
            <person name="Oshima K."/>
            <person name="Hattori M."/>
            <person name="Iwasaki W."/>
        </authorList>
    </citation>
    <scope>NUCLEOTIDE SEQUENCE [LARGE SCALE GENOMIC DNA]</scope>
    <source>
        <strain evidence="2 3">S8</strain>
    </source>
</reference>
<protein>
    <recommendedName>
        <fullName evidence="4">Beta-hydroxyacyl-ACP dehydratase</fullName>
    </recommendedName>
</protein>
<dbReference type="AlphaFoldDB" id="A0A250KYQ3"/>
<name>A0A250KYQ3_9GAMM</name>
<proteinExistence type="predicted"/>